<keyword evidence="2" id="KW-0472">Membrane</keyword>
<keyword evidence="2" id="KW-1133">Transmembrane helix</keyword>
<protein>
    <submittedName>
        <fullName evidence="4">LCP family protein</fullName>
    </submittedName>
</protein>
<proteinExistence type="inferred from homology"/>
<organism evidence="4 5">
    <name type="scientific">Gulosibacter faecalis</name>
    <dbReference type="NCBI Taxonomy" id="272240"/>
    <lineage>
        <taxon>Bacteria</taxon>
        <taxon>Bacillati</taxon>
        <taxon>Actinomycetota</taxon>
        <taxon>Actinomycetes</taxon>
        <taxon>Micrococcales</taxon>
        <taxon>Microbacteriaceae</taxon>
        <taxon>Gulosibacter</taxon>
    </lineage>
</organism>
<feature type="transmembrane region" description="Helical" evidence="2">
    <location>
        <begin position="25"/>
        <end position="48"/>
    </location>
</feature>
<dbReference type="RefSeq" id="WP_019619826.1">
    <property type="nucleotide sequence ID" value="NZ_JBHUNE010000003.1"/>
</dbReference>
<accession>A0ABW5UWH4</accession>
<keyword evidence="2" id="KW-0812">Transmembrane</keyword>
<dbReference type="Pfam" id="PF03816">
    <property type="entry name" value="LytR_cpsA_psr"/>
    <property type="match status" value="1"/>
</dbReference>
<evidence type="ECO:0000313" key="4">
    <source>
        <dbReference type="EMBL" id="MFD2757254.1"/>
    </source>
</evidence>
<dbReference type="Gene3D" id="3.40.630.190">
    <property type="entry name" value="LCP protein"/>
    <property type="match status" value="1"/>
</dbReference>
<gene>
    <name evidence="4" type="ORF">ACFSW7_02540</name>
</gene>
<dbReference type="EMBL" id="JBHUNE010000003">
    <property type="protein sequence ID" value="MFD2757254.1"/>
    <property type="molecule type" value="Genomic_DNA"/>
</dbReference>
<dbReference type="InterPro" id="IPR004474">
    <property type="entry name" value="LytR_CpsA_psr"/>
</dbReference>
<dbReference type="PANTHER" id="PTHR33392">
    <property type="entry name" value="POLYISOPRENYL-TEICHOIC ACID--PEPTIDOGLYCAN TEICHOIC ACID TRANSFERASE TAGU"/>
    <property type="match status" value="1"/>
</dbReference>
<feature type="domain" description="Cell envelope-related transcriptional attenuator" evidence="3">
    <location>
        <begin position="100"/>
        <end position="245"/>
    </location>
</feature>
<dbReference type="PANTHER" id="PTHR33392:SF6">
    <property type="entry name" value="POLYISOPRENYL-TEICHOIC ACID--PEPTIDOGLYCAN TEICHOIC ACID TRANSFERASE TAGU"/>
    <property type="match status" value="1"/>
</dbReference>
<evidence type="ECO:0000259" key="3">
    <source>
        <dbReference type="Pfam" id="PF03816"/>
    </source>
</evidence>
<evidence type="ECO:0000256" key="2">
    <source>
        <dbReference type="SAM" id="Phobius"/>
    </source>
</evidence>
<comment type="similarity">
    <text evidence="1">Belongs to the LytR/CpsA/Psr (LCP) family.</text>
</comment>
<evidence type="ECO:0000313" key="5">
    <source>
        <dbReference type="Proteomes" id="UP001597492"/>
    </source>
</evidence>
<comment type="caution">
    <text evidence="4">The sequence shown here is derived from an EMBL/GenBank/DDBJ whole genome shotgun (WGS) entry which is preliminary data.</text>
</comment>
<dbReference type="InterPro" id="IPR050922">
    <property type="entry name" value="LytR/CpsA/Psr_CW_biosynth"/>
</dbReference>
<dbReference type="NCBIfam" id="TIGR00350">
    <property type="entry name" value="lytR_cpsA_psr"/>
    <property type="match status" value="1"/>
</dbReference>
<evidence type="ECO:0000256" key="1">
    <source>
        <dbReference type="ARBA" id="ARBA00006068"/>
    </source>
</evidence>
<dbReference type="Proteomes" id="UP001597492">
    <property type="component" value="Unassembled WGS sequence"/>
</dbReference>
<sequence length="339" mass="37047">MSNEVDTSRADDRQRSRAKRRRRNIWIAIGSVFLVLVLAAGAAIWSVYARWGNTETIEEAFPDESLRPEENTTGSMNVLLLGSDSRDTAGETNLDDIGSRADTMIVAHIPADRSGVQLMSIMRDTYVDIPGVGRDKINAALAYGGVSLVVQTVEGLIDQRIDHVMVVDFEGFKDITDAIGGVTVNNPQEFTSGSPTNEHYPAGQITLSGDRALAFVRERYAFTDGDYQRVVNQQLFLKAVADKMLSRDVLTNPVTLNSLLDSVVPYVARDSELTVNAMVSLGTSLSSIKSSDITSFTMPTNGTGMEGSQSVVYLNEDELPTLQEHFKNDTLGTYDPPAR</sequence>
<name>A0ABW5UWH4_9MICO</name>
<reference evidence="5" key="1">
    <citation type="journal article" date="2019" name="Int. J. Syst. Evol. Microbiol.">
        <title>The Global Catalogue of Microorganisms (GCM) 10K type strain sequencing project: providing services to taxonomists for standard genome sequencing and annotation.</title>
        <authorList>
            <consortium name="The Broad Institute Genomics Platform"/>
            <consortium name="The Broad Institute Genome Sequencing Center for Infectious Disease"/>
            <person name="Wu L."/>
            <person name="Ma J."/>
        </authorList>
    </citation>
    <scope>NUCLEOTIDE SEQUENCE [LARGE SCALE GENOMIC DNA]</scope>
    <source>
        <strain evidence="5">TISTR 1514</strain>
    </source>
</reference>
<keyword evidence="5" id="KW-1185">Reference proteome</keyword>